<dbReference type="RefSeq" id="WP_348863035.1">
    <property type="nucleotide sequence ID" value="NZ_JBEAAL010000007.1"/>
</dbReference>
<gene>
    <name evidence="3" type="ORF">ABK249_12400</name>
</gene>
<protein>
    <submittedName>
        <fullName evidence="3">Copper chaperone PCu(A)C</fullName>
    </submittedName>
</protein>
<dbReference type="Pfam" id="PF07987">
    <property type="entry name" value="DUF1775"/>
    <property type="match status" value="1"/>
</dbReference>
<dbReference type="InterPro" id="IPR021174">
    <property type="entry name" value="UCP037139"/>
</dbReference>
<dbReference type="PANTHER" id="PTHR36302:SF1">
    <property type="entry name" value="COPPER CHAPERONE PCU(A)C"/>
    <property type="match status" value="1"/>
</dbReference>
<dbReference type="PIRSF" id="PIRSF037139">
    <property type="entry name" value="UCP037139"/>
    <property type="match status" value="1"/>
</dbReference>
<dbReference type="Proteomes" id="UP001496627">
    <property type="component" value="Unassembled WGS sequence"/>
</dbReference>
<feature type="domain" description="YncI copper-binding" evidence="2">
    <location>
        <begin position="24"/>
        <end position="170"/>
    </location>
</feature>
<dbReference type="EMBL" id="JBEAAL010000007">
    <property type="protein sequence ID" value="MEQ1405735.1"/>
    <property type="molecule type" value="Genomic_DNA"/>
</dbReference>
<sequence>MKTITKLALSGAFATVSMANAHAHATFANPTAAEEATSVIALQVPHGCDGKATTEVQVRLPEGFVFAKPQPKPGWELEVIQGNYAKTYDNHGKPVTAGPVEIRWKNGNLPDAFYDTFVIQGKVSGIAAGKTLAFPTTQLCSTDGKVAWDQVAAEGVDPHSLKSPAPALTVTPKMPAGHDHAAMAMMAGNGAANPASTAVVKLGDLEITGAFTKAMLPGQPVGGGYFTVKNNGQTDDVLVSATSPIAGTVELHEMAMQGEVMKMRRLDTGIAIPAGKTVELKPGGLHMMFMKVTAPFKAGGEVPVTLTFEKAGKVELKLPVGPSAPSGVQNN</sequence>
<evidence type="ECO:0000256" key="1">
    <source>
        <dbReference type="SAM" id="SignalP"/>
    </source>
</evidence>
<dbReference type="CDD" id="cd08545">
    <property type="entry name" value="YcnI_like"/>
    <property type="match status" value="1"/>
</dbReference>
<dbReference type="Pfam" id="PF04314">
    <property type="entry name" value="PCuAC"/>
    <property type="match status" value="1"/>
</dbReference>
<evidence type="ECO:0000259" key="2">
    <source>
        <dbReference type="Pfam" id="PF07987"/>
    </source>
</evidence>
<dbReference type="InterPro" id="IPR038507">
    <property type="entry name" value="YcnI-like_sf"/>
</dbReference>
<reference evidence="3 4" key="1">
    <citation type="submission" date="2024-05" db="EMBL/GenBank/DDBJ databases">
        <title>Neorhizobium sp. Rsf11, a plant growth promoting and heavy metal resistant PAH-degrader.</title>
        <authorList>
            <person name="Golubev S.N."/>
            <person name="Muratova A.Y."/>
            <person name="Markelova M.I."/>
        </authorList>
    </citation>
    <scope>NUCLEOTIDE SEQUENCE [LARGE SCALE GENOMIC DNA]</scope>
    <source>
        <strain evidence="3 4">Rsf11</strain>
    </source>
</reference>
<evidence type="ECO:0000313" key="4">
    <source>
        <dbReference type="Proteomes" id="UP001496627"/>
    </source>
</evidence>
<dbReference type="InterPro" id="IPR036182">
    <property type="entry name" value="PCuAC_sf"/>
</dbReference>
<feature type="chain" id="PRO_5046670702" evidence="1">
    <location>
        <begin position="24"/>
        <end position="331"/>
    </location>
</feature>
<comment type="caution">
    <text evidence="3">The sequence shown here is derived from an EMBL/GenBank/DDBJ whole genome shotgun (WGS) entry which is preliminary data.</text>
</comment>
<keyword evidence="4" id="KW-1185">Reference proteome</keyword>
<dbReference type="InterPro" id="IPR058248">
    <property type="entry name" value="Lxx211020-like"/>
</dbReference>
<dbReference type="PANTHER" id="PTHR36302">
    <property type="entry name" value="BLR7088 PROTEIN"/>
    <property type="match status" value="1"/>
</dbReference>
<feature type="signal peptide" evidence="1">
    <location>
        <begin position="1"/>
        <end position="23"/>
    </location>
</feature>
<dbReference type="Gene3D" id="2.60.40.1890">
    <property type="entry name" value="PCu(A)C copper chaperone"/>
    <property type="match status" value="1"/>
</dbReference>
<name>A0ABV0M1K5_9HYPH</name>
<dbReference type="SUPFAM" id="SSF110087">
    <property type="entry name" value="DR1885-like metal-binding protein"/>
    <property type="match status" value="1"/>
</dbReference>
<organism evidence="3 4">
    <name type="scientific">Neorhizobium phenanthreniclasticum</name>
    <dbReference type="NCBI Taxonomy" id="3157917"/>
    <lineage>
        <taxon>Bacteria</taxon>
        <taxon>Pseudomonadati</taxon>
        <taxon>Pseudomonadota</taxon>
        <taxon>Alphaproteobacteria</taxon>
        <taxon>Hyphomicrobiales</taxon>
        <taxon>Rhizobiaceae</taxon>
        <taxon>Rhizobium/Agrobacterium group</taxon>
        <taxon>Neorhizobium</taxon>
    </lineage>
</organism>
<dbReference type="Gene3D" id="2.60.40.2230">
    <property type="entry name" value="Uncharacterised protein YcnI-like PF07987, DUF1775"/>
    <property type="match status" value="1"/>
</dbReference>
<dbReference type="InterPro" id="IPR012533">
    <property type="entry name" value="YcnI-copper_dom"/>
</dbReference>
<dbReference type="InterPro" id="IPR007410">
    <property type="entry name" value="LpqE-like"/>
</dbReference>
<evidence type="ECO:0000313" key="3">
    <source>
        <dbReference type="EMBL" id="MEQ1405735.1"/>
    </source>
</evidence>
<proteinExistence type="predicted"/>
<keyword evidence="1" id="KW-0732">Signal</keyword>
<accession>A0ABV0M1K5</accession>